<sequence length="105" mass="11127">MEVANPGYKHKIPQLLLTHIMTTATEKNTFGKVSKHATMFTSNGREAYEQDRCSASPSCTPSSVLSAAPSTPNASTEDGAVAGCSPESPLLLSSSENTYPGFFQN</sequence>
<feature type="compositionally biased region" description="Polar residues" evidence="1">
    <location>
        <begin position="53"/>
        <end position="76"/>
    </location>
</feature>
<dbReference type="AlphaFoldDB" id="A0A091D047"/>
<accession>A0A091D047</accession>
<evidence type="ECO:0000256" key="1">
    <source>
        <dbReference type="SAM" id="MobiDB-lite"/>
    </source>
</evidence>
<reference evidence="2 3" key="1">
    <citation type="submission" date="2013-11" db="EMBL/GenBank/DDBJ databases">
        <title>The Damaraland mole rat (Fukomys damarensis) genome and evolution of African mole rats.</title>
        <authorList>
            <person name="Gladyshev V.N."/>
            <person name="Fang X."/>
        </authorList>
    </citation>
    <scope>NUCLEOTIDE SEQUENCE [LARGE SCALE GENOMIC DNA]</scope>
    <source>
        <tissue evidence="2">Liver</tissue>
    </source>
</reference>
<feature type="compositionally biased region" description="Low complexity" evidence="1">
    <location>
        <begin position="85"/>
        <end position="96"/>
    </location>
</feature>
<proteinExistence type="predicted"/>
<name>A0A091D047_FUKDA</name>
<protein>
    <submittedName>
        <fullName evidence="2">Uncharacterized protein</fullName>
    </submittedName>
</protein>
<dbReference type="Proteomes" id="UP000028990">
    <property type="component" value="Unassembled WGS sequence"/>
</dbReference>
<organism evidence="2 3">
    <name type="scientific">Fukomys damarensis</name>
    <name type="common">Damaraland mole rat</name>
    <name type="synonym">Cryptomys damarensis</name>
    <dbReference type="NCBI Taxonomy" id="885580"/>
    <lineage>
        <taxon>Eukaryota</taxon>
        <taxon>Metazoa</taxon>
        <taxon>Chordata</taxon>
        <taxon>Craniata</taxon>
        <taxon>Vertebrata</taxon>
        <taxon>Euteleostomi</taxon>
        <taxon>Mammalia</taxon>
        <taxon>Eutheria</taxon>
        <taxon>Euarchontoglires</taxon>
        <taxon>Glires</taxon>
        <taxon>Rodentia</taxon>
        <taxon>Hystricomorpha</taxon>
        <taxon>Bathyergidae</taxon>
        <taxon>Fukomys</taxon>
    </lineage>
</organism>
<feature type="region of interest" description="Disordered" evidence="1">
    <location>
        <begin position="52"/>
        <end position="105"/>
    </location>
</feature>
<keyword evidence="3" id="KW-1185">Reference proteome</keyword>
<evidence type="ECO:0000313" key="3">
    <source>
        <dbReference type="Proteomes" id="UP000028990"/>
    </source>
</evidence>
<evidence type="ECO:0000313" key="2">
    <source>
        <dbReference type="EMBL" id="KFO23535.1"/>
    </source>
</evidence>
<dbReference type="EMBL" id="KN123762">
    <property type="protein sequence ID" value="KFO23535.1"/>
    <property type="molecule type" value="Genomic_DNA"/>
</dbReference>
<gene>
    <name evidence="2" type="ORF">H920_15108</name>
</gene>